<dbReference type="Proteomes" id="UP001396334">
    <property type="component" value="Unassembled WGS sequence"/>
</dbReference>
<sequence length="313" mass="35226">MIEELRDRDMQPDTTPTPGVAKATTSAIEAVPISFIPASSQDNVPIHPNLNQDNALPSQDNAQRTRKRRSRSALPDEFLENWVVSEKQRPNGRFDKYYSHKQLKFVCRSMKEVSRYNTDGIRPRRAKKIKFNQEQAQTSQSLLALPWDNKVDPSISTVPSTSVVPEGVAEATSCAIEAVPISFILASTQDNVPIYPDLNQDKAPPSQDNAQRTRRRRLKSSLPDEFLENLVVSEKQCPNGRVDKSTKEVSRYDTYGIRPQLPKKTKFNQEQTQTSQSLLSLPWEGKADPSISTVPSTLVVPEDKPDGKKKQKK</sequence>
<dbReference type="EMBL" id="JBBPBN010000047">
    <property type="protein sequence ID" value="KAK8994212.1"/>
    <property type="molecule type" value="Genomic_DNA"/>
</dbReference>
<evidence type="ECO:0000313" key="2">
    <source>
        <dbReference type="EMBL" id="KAK8994212.1"/>
    </source>
</evidence>
<gene>
    <name evidence="2" type="ORF">V6N11_045313</name>
</gene>
<feature type="region of interest" description="Disordered" evidence="1">
    <location>
        <begin position="195"/>
        <end position="216"/>
    </location>
</feature>
<organism evidence="2 3">
    <name type="scientific">Hibiscus sabdariffa</name>
    <name type="common">roselle</name>
    <dbReference type="NCBI Taxonomy" id="183260"/>
    <lineage>
        <taxon>Eukaryota</taxon>
        <taxon>Viridiplantae</taxon>
        <taxon>Streptophyta</taxon>
        <taxon>Embryophyta</taxon>
        <taxon>Tracheophyta</taxon>
        <taxon>Spermatophyta</taxon>
        <taxon>Magnoliopsida</taxon>
        <taxon>eudicotyledons</taxon>
        <taxon>Gunneridae</taxon>
        <taxon>Pentapetalae</taxon>
        <taxon>rosids</taxon>
        <taxon>malvids</taxon>
        <taxon>Malvales</taxon>
        <taxon>Malvaceae</taxon>
        <taxon>Malvoideae</taxon>
        <taxon>Hibiscus</taxon>
    </lineage>
</organism>
<evidence type="ECO:0000256" key="1">
    <source>
        <dbReference type="SAM" id="MobiDB-lite"/>
    </source>
</evidence>
<feature type="region of interest" description="Disordered" evidence="1">
    <location>
        <begin position="1"/>
        <end position="25"/>
    </location>
</feature>
<proteinExistence type="predicted"/>
<feature type="region of interest" description="Disordered" evidence="1">
    <location>
        <begin position="264"/>
        <end position="313"/>
    </location>
</feature>
<keyword evidence="3" id="KW-1185">Reference proteome</keyword>
<protein>
    <recommendedName>
        <fullName evidence="4">MBD domain-containing protein</fullName>
    </recommendedName>
</protein>
<accession>A0ABR2Q0K2</accession>
<feature type="compositionally biased region" description="Low complexity" evidence="1">
    <location>
        <begin position="271"/>
        <end position="281"/>
    </location>
</feature>
<feature type="compositionally biased region" description="Polar residues" evidence="1">
    <location>
        <begin position="12"/>
        <end position="25"/>
    </location>
</feature>
<evidence type="ECO:0008006" key="4">
    <source>
        <dbReference type="Google" id="ProtNLM"/>
    </source>
</evidence>
<feature type="region of interest" description="Disordered" evidence="1">
    <location>
        <begin position="237"/>
        <end position="256"/>
    </location>
</feature>
<name>A0ABR2Q0K2_9ROSI</name>
<evidence type="ECO:0000313" key="3">
    <source>
        <dbReference type="Proteomes" id="UP001396334"/>
    </source>
</evidence>
<feature type="compositionally biased region" description="Basic and acidic residues" evidence="1">
    <location>
        <begin position="241"/>
        <end position="251"/>
    </location>
</feature>
<feature type="compositionally biased region" description="Basic and acidic residues" evidence="1">
    <location>
        <begin position="1"/>
        <end position="11"/>
    </location>
</feature>
<feature type="compositionally biased region" description="Basic and acidic residues" evidence="1">
    <location>
        <begin position="301"/>
        <end position="313"/>
    </location>
</feature>
<reference evidence="2 3" key="1">
    <citation type="journal article" date="2024" name="G3 (Bethesda)">
        <title>Genome assembly of Hibiscus sabdariffa L. provides insights into metabolisms of medicinal natural products.</title>
        <authorList>
            <person name="Kim T."/>
        </authorList>
    </citation>
    <scope>NUCLEOTIDE SEQUENCE [LARGE SCALE GENOMIC DNA]</scope>
    <source>
        <strain evidence="2">TK-2024</strain>
        <tissue evidence="2">Old leaves</tissue>
    </source>
</reference>
<feature type="region of interest" description="Disordered" evidence="1">
    <location>
        <begin position="39"/>
        <end position="72"/>
    </location>
</feature>
<comment type="caution">
    <text evidence="2">The sequence shown here is derived from an EMBL/GenBank/DDBJ whole genome shotgun (WGS) entry which is preliminary data.</text>
</comment>
<feature type="compositionally biased region" description="Polar residues" evidence="1">
    <location>
        <begin position="39"/>
        <end position="62"/>
    </location>
</feature>